<dbReference type="AlphaFoldDB" id="A0AAV7Q6W3"/>
<organism evidence="1 2">
    <name type="scientific">Pleurodeles waltl</name>
    <name type="common">Iberian ribbed newt</name>
    <dbReference type="NCBI Taxonomy" id="8319"/>
    <lineage>
        <taxon>Eukaryota</taxon>
        <taxon>Metazoa</taxon>
        <taxon>Chordata</taxon>
        <taxon>Craniata</taxon>
        <taxon>Vertebrata</taxon>
        <taxon>Euteleostomi</taxon>
        <taxon>Amphibia</taxon>
        <taxon>Batrachia</taxon>
        <taxon>Caudata</taxon>
        <taxon>Salamandroidea</taxon>
        <taxon>Salamandridae</taxon>
        <taxon>Pleurodelinae</taxon>
        <taxon>Pleurodeles</taxon>
    </lineage>
</organism>
<reference evidence="1" key="1">
    <citation type="journal article" date="2022" name="bioRxiv">
        <title>Sequencing and chromosome-scale assembly of the giantPleurodeles waltlgenome.</title>
        <authorList>
            <person name="Brown T."/>
            <person name="Elewa A."/>
            <person name="Iarovenko S."/>
            <person name="Subramanian E."/>
            <person name="Araus A.J."/>
            <person name="Petzold A."/>
            <person name="Susuki M."/>
            <person name="Suzuki K.-i.T."/>
            <person name="Hayashi T."/>
            <person name="Toyoda A."/>
            <person name="Oliveira C."/>
            <person name="Osipova E."/>
            <person name="Leigh N.D."/>
            <person name="Simon A."/>
            <person name="Yun M.H."/>
        </authorList>
    </citation>
    <scope>NUCLEOTIDE SEQUENCE</scope>
    <source>
        <strain evidence="1">20211129_DDA</strain>
        <tissue evidence="1">Liver</tissue>
    </source>
</reference>
<accession>A0AAV7Q6W3</accession>
<proteinExistence type="predicted"/>
<dbReference type="EMBL" id="JANPWB010000010">
    <property type="protein sequence ID" value="KAJ1136004.1"/>
    <property type="molecule type" value="Genomic_DNA"/>
</dbReference>
<comment type="caution">
    <text evidence="1">The sequence shown here is derived from an EMBL/GenBank/DDBJ whole genome shotgun (WGS) entry which is preliminary data.</text>
</comment>
<dbReference type="Proteomes" id="UP001066276">
    <property type="component" value="Chromosome 6"/>
</dbReference>
<gene>
    <name evidence="1" type="ORF">NDU88_002431</name>
</gene>
<evidence type="ECO:0000313" key="2">
    <source>
        <dbReference type="Proteomes" id="UP001066276"/>
    </source>
</evidence>
<sequence>MPDETDIAVPSVLLPRKEPCISVILHSSAGLRVRSRSHPGLESSSLPTVQKASQQHASARVCEGTTIEVCVEAHRHFQRYSESQT</sequence>
<evidence type="ECO:0000313" key="1">
    <source>
        <dbReference type="EMBL" id="KAJ1136004.1"/>
    </source>
</evidence>
<keyword evidence="2" id="KW-1185">Reference proteome</keyword>
<name>A0AAV7Q6W3_PLEWA</name>
<protein>
    <submittedName>
        <fullName evidence="1">Uncharacterized protein</fullName>
    </submittedName>
</protein>